<keyword evidence="1" id="KW-0472">Membrane</keyword>
<keyword evidence="3" id="KW-1185">Reference proteome</keyword>
<dbReference type="AlphaFoldDB" id="A0A1I1MXS3"/>
<feature type="transmembrane region" description="Helical" evidence="1">
    <location>
        <begin position="235"/>
        <end position="252"/>
    </location>
</feature>
<evidence type="ECO:0000256" key="1">
    <source>
        <dbReference type="SAM" id="Phobius"/>
    </source>
</evidence>
<protein>
    <submittedName>
        <fullName evidence="2">Uncharacterized protein</fullName>
    </submittedName>
</protein>
<dbReference type="OrthoDB" id="3182597at2"/>
<sequence length="313" mass="36857">MIIPLDKTTCPNCGNKLTFNPETQSLGCELCNQVSDIQEEYIENIKYNIIPFQLSKKQIENLFYDWLVNNNNTIPVDILEKTTINFIHGQYLPTWTFQVFHEEELKKYHELTYAGDTQSIEPNALRVLDYIKVKPALIIPYEEKYSMGFDISALVQSKETAWQNYIKRLGAMGVYRRLESEMDFCYVPIWTVKYTYENKEYIVCIDGITGRKKKGIAPVEQLVIDRKKSLKKANISLWVFTLSFLLFAYMLISERIKIIDGFTLTIFFGTMFGSFFYMIYNVFMLLFIKTKFRIGMRRDKVLKEFSLRLAEKK</sequence>
<dbReference type="STRING" id="927664.SAMN05421780_11138"/>
<name>A0A1I1MXS3_9BACT</name>
<gene>
    <name evidence="2" type="ORF">SAMN05421780_11138</name>
</gene>
<accession>A0A1I1MXS3</accession>
<evidence type="ECO:0000313" key="3">
    <source>
        <dbReference type="Proteomes" id="UP000199514"/>
    </source>
</evidence>
<proteinExistence type="predicted"/>
<organism evidence="2 3">
    <name type="scientific">Flexibacter flexilis DSM 6793</name>
    <dbReference type="NCBI Taxonomy" id="927664"/>
    <lineage>
        <taxon>Bacteria</taxon>
        <taxon>Pseudomonadati</taxon>
        <taxon>Bacteroidota</taxon>
        <taxon>Cytophagia</taxon>
        <taxon>Cytophagales</taxon>
        <taxon>Flexibacteraceae</taxon>
        <taxon>Flexibacter</taxon>
    </lineage>
</organism>
<keyword evidence="1" id="KW-0812">Transmembrane</keyword>
<dbReference type="EMBL" id="FOLE01000011">
    <property type="protein sequence ID" value="SFC87363.1"/>
    <property type="molecule type" value="Genomic_DNA"/>
</dbReference>
<dbReference type="Proteomes" id="UP000199514">
    <property type="component" value="Unassembled WGS sequence"/>
</dbReference>
<keyword evidence="1" id="KW-1133">Transmembrane helix</keyword>
<dbReference type="RefSeq" id="WP_091515580.1">
    <property type="nucleotide sequence ID" value="NZ_FOLE01000011.1"/>
</dbReference>
<reference evidence="2 3" key="1">
    <citation type="submission" date="2016-10" db="EMBL/GenBank/DDBJ databases">
        <authorList>
            <person name="de Groot N.N."/>
        </authorList>
    </citation>
    <scope>NUCLEOTIDE SEQUENCE [LARGE SCALE GENOMIC DNA]</scope>
    <source>
        <strain evidence="2 3">DSM 6793</strain>
    </source>
</reference>
<evidence type="ECO:0000313" key="2">
    <source>
        <dbReference type="EMBL" id="SFC87363.1"/>
    </source>
</evidence>
<feature type="transmembrane region" description="Helical" evidence="1">
    <location>
        <begin position="264"/>
        <end position="288"/>
    </location>
</feature>